<sequence>MPPVDRTLEYFRQFTIKLTGLDWPKPPIGLKLSFWKRDCFLVDWPTMDLRVCSPIDWETRNFLFEHVLLTS</sequence>
<reference evidence="1 2" key="1">
    <citation type="submission" date="2020-06" db="EMBL/GenBank/DDBJ databases">
        <title>Transcriptomic and genomic resources for Thalictrum thalictroides and T. hernandezii: Facilitating candidate gene discovery in an emerging model plant lineage.</title>
        <authorList>
            <person name="Arias T."/>
            <person name="Riano-Pachon D.M."/>
            <person name="Di Stilio V.S."/>
        </authorList>
    </citation>
    <scope>NUCLEOTIDE SEQUENCE [LARGE SCALE GENOMIC DNA]</scope>
    <source>
        <strain evidence="2">cv. WT478/WT964</strain>
        <tissue evidence="1">Leaves</tissue>
    </source>
</reference>
<keyword evidence="2" id="KW-1185">Reference proteome</keyword>
<dbReference type="EMBL" id="JABWDY010014948">
    <property type="protein sequence ID" value="KAF5197221.1"/>
    <property type="molecule type" value="Genomic_DNA"/>
</dbReference>
<proteinExistence type="predicted"/>
<dbReference type="AlphaFoldDB" id="A0A7J6WIN8"/>
<organism evidence="1 2">
    <name type="scientific">Thalictrum thalictroides</name>
    <name type="common">Rue-anemone</name>
    <name type="synonym">Anemone thalictroides</name>
    <dbReference type="NCBI Taxonomy" id="46969"/>
    <lineage>
        <taxon>Eukaryota</taxon>
        <taxon>Viridiplantae</taxon>
        <taxon>Streptophyta</taxon>
        <taxon>Embryophyta</taxon>
        <taxon>Tracheophyta</taxon>
        <taxon>Spermatophyta</taxon>
        <taxon>Magnoliopsida</taxon>
        <taxon>Ranunculales</taxon>
        <taxon>Ranunculaceae</taxon>
        <taxon>Thalictroideae</taxon>
        <taxon>Thalictrum</taxon>
    </lineage>
</organism>
<evidence type="ECO:0000313" key="2">
    <source>
        <dbReference type="Proteomes" id="UP000554482"/>
    </source>
</evidence>
<accession>A0A7J6WIN8</accession>
<name>A0A7J6WIN8_THATH</name>
<comment type="caution">
    <text evidence="1">The sequence shown here is derived from an EMBL/GenBank/DDBJ whole genome shotgun (WGS) entry which is preliminary data.</text>
</comment>
<protein>
    <submittedName>
        <fullName evidence="1">Uncharacterized protein</fullName>
    </submittedName>
</protein>
<dbReference type="Proteomes" id="UP000554482">
    <property type="component" value="Unassembled WGS sequence"/>
</dbReference>
<gene>
    <name evidence="1" type="ORF">FRX31_013191</name>
</gene>
<evidence type="ECO:0000313" key="1">
    <source>
        <dbReference type="EMBL" id="KAF5197221.1"/>
    </source>
</evidence>